<dbReference type="PROSITE" id="PS51257">
    <property type="entry name" value="PROKAR_LIPOPROTEIN"/>
    <property type="match status" value="1"/>
</dbReference>
<dbReference type="EMBL" id="CP032549">
    <property type="protein sequence ID" value="QIV87958.1"/>
    <property type="molecule type" value="Genomic_DNA"/>
</dbReference>
<feature type="chain" id="PRO_5039306719" description="Sensor domain-containing protein" evidence="2">
    <location>
        <begin position="20"/>
        <end position="249"/>
    </location>
</feature>
<name>A0A6H0SKN7_9MICC</name>
<feature type="region of interest" description="Disordered" evidence="1">
    <location>
        <begin position="21"/>
        <end position="53"/>
    </location>
</feature>
<gene>
    <name evidence="3" type="ORF">D3791_13085</name>
</gene>
<keyword evidence="2" id="KW-0732">Signal</keyword>
<reference evidence="3 4" key="1">
    <citation type="submission" date="2018-09" db="EMBL/GenBank/DDBJ databases">
        <title>Glutamicibacter mishrai S5-52T (LMG 29155T = KCTC 39846T).</title>
        <authorList>
            <person name="Das S.K."/>
        </authorList>
    </citation>
    <scope>NUCLEOTIDE SEQUENCE [LARGE SCALE GENOMIC DNA]</scope>
    <source>
        <strain evidence="3 4">S5-52</strain>
    </source>
</reference>
<feature type="compositionally biased region" description="Polar residues" evidence="1">
    <location>
        <begin position="27"/>
        <end position="53"/>
    </location>
</feature>
<feature type="signal peptide" evidence="2">
    <location>
        <begin position="1"/>
        <end position="19"/>
    </location>
</feature>
<organism evidence="3 4">
    <name type="scientific">Glutamicibacter mishrai</name>
    <dbReference type="NCBI Taxonomy" id="1775880"/>
    <lineage>
        <taxon>Bacteria</taxon>
        <taxon>Bacillati</taxon>
        <taxon>Actinomycetota</taxon>
        <taxon>Actinomycetes</taxon>
        <taxon>Micrococcales</taxon>
        <taxon>Micrococcaceae</taxon>
        <taxon>Glutamicibacter</taxon>
    </lineage>
</organism>
<sequence>MTKRLLFLALPIAASLALAGCSAGSSDQTPDTSGSPSAEKSQEGTDGQTAGKNLSAQQVEDVASKLLDGDPAVQVIGNKQMQPQLSAAKDAKLPDGIKPEKCAELNAKYTVTDLTGSVAATSTSSSEQMGKVVQIFSLTDETTRKNVHEALALDDLAGCETVTIEQGGKEINAQRQILPLDVKADRSLTMSTIMDAGGGQKLSSVAVQALDGNNFVLVTLQTGSMQPAELATQAVELTDQAFDEIKAVQ</sequence>
<evidence type="ECO:0008006" key="5">
    <source>
        <dbReference type="Google" id="ProtNLM"/>
    </source>
</evidence>
<evidence type="ECO:0000313" key="3">
    <source>
        <dbReference type="EMBL" id="QIV87958.1"/>
    </source>
</evidence>
<accession>A0A6H0SKN7</accession>
<dbReference type="AlphaFoldDB" id="A0A6H0SKN7"/>
<keyword evidence="4" id="KW-1185">Reference proteome</keyword>
<evidence type="ECO:0000256" key="1">
    <source>
        <dbReference type="SAM" id="MobiDB-lite"/>
    </source>
</evidence>
<dbReference type="Proteomes" id="UP000502331">
    <property type="component" value="Chromosome"/>
</dbReference>
<protein>
    <recommendedName>
        <fullName evidence="5">Sensor domain-containing protein</fullName>
    </recommendedName>
</protein>
<proteinExistence type="predicted"/>
<dbReference type="RefSeq" id="WP_172512473.1">
    <property type="nucleotide sequence ID" value="NZ_CP032549.1"/>
</dbReference>
<evidence type="ECO:0000313" key="4">
    <source>
        <dbReference type="Proteomes" id="UP000502331"/>
    </source>
</evidence>
<evidence type="ECO:0000256" key="2">
    <source>
        <dbReference type="SAM" id="SignalP"/>
    </source>
</evidence>